<accession>A0A0F6U458</accession>
<dbReference type="RefSeq" id="WP_002778570.1">
    <property type="nucleotide sequence ID" value="NZ_CP011304.1"/>
</dbReference>
<evidence type="ECO:0008006" key="3">
    <source>
        <dbReference type="Google" id="ProtNLM"/>
    </source>
</evidence>
<protein>
    <recommendedName>
        <fullName evidence="3">SRPBCC family protein</fullName>
    </recommendedName>
</protein>
<evidence type="ECO:0000313" key="1">
    <source>
        <dbReference type="EMBL" id="AKE64689.1"/>
    </source>
</evidence>
<proteinExistence type="predicted"/>
<evidence type="ECO:0000313" key="2">
    <source>
        <dbReference type="Proteomes" id="UP000034103"/>
    </source>
</evidence>
<sequence>MSSCQVFEQSIQIKASATTVERCITDLELMRRWLNPVLVCEPIGDWKTDIGGRSRFLIQIPLIQPTLKSTVIEREPGLIVWQFEGFFRGCDRWECQPNDGGTCLINRFEFAIPNPVVGWGFQQFAAKWTKKDMEAQLRRLKRVAEEIYLLSATS</sequence>
<dbReference type="InterPro" id="IPR019587">
    <property type="entry name" value="Polyketide_cyclase/dehydratase"/>
</dbReference>
<dbReference type="HOGENOM" id="CLU_1692995_0_0_3"/>
<dbReference type="Proteomes" id="UP000034103">
    <property type="component" value="Chromosome"/>
</dbReference>
<organism evidence="1 2">
    <name type="scientific">Microcystis aeruginosa NIES-2549</name>
    <dbReference type="NCBI Taxonomy" id="1641812"/>
    <lineage>
        <taxon>Bacteria</taxon>
        <taxon>Bacillati</taxon>
        <taxon>Cyanobacteriota</taxon>
        <taxon>Cyanophyceae</taxon>
        <taxon>Oscillatoriophycideae</taxon>
        <taxon>Chroococcales</taxon>
        <taxon>Microcystaceae</taxon>
        <taxon>Microcystis</taxon>
    </lineage>
</organism>
<reference evidence="1 2" key="1">
    <citation type="journal article" date="2015" name="Genome Announc.">
        <title>Complete Genome Sequence of Microcystis aeruginosa NIES-2549, a Bloom-Forming Cyanobacterium from Lake Kasumigaura, Japan.</title>
        <authorList>
            <person name="Yamaguchi H."/>
            <person name="Suzuki S."/>
            <person name="Tanabe Y."/>
            <person name="Osana Y."/>
            <person name="Shimura Y."/>
            <person name="Ishida K."/>
            <person name="Kawachi M."/>
        </authorList>
    </citation>
    <scope>NUCLEOTIDE SEQUENCE [LARGE SCALE GENOMIC DNA]</scope>
    <source>
        <strain evidence="1 2">NIES-2549</strain>
    </source>
</reference>
<dbReference type="Gene3D" id="3.30.530.20">
    <property type="match status" value="1"/>
</dbReference>
<dbReference type="AlphaFoldDB" id="A0A0F6U458"/>
<gene>
    <name evidence="1" type="ORF">MYAER_2345</name>
</gene>
<dbReference type="CDD" id="cd07812">
    <property type="entry name" value="SRPBCC"/>
    <property type="match status" value="1"/>
</dbReference>
<dbReference type="SUPFAM" id="SSF55961">
    <property type="entry name" value="Bet v1-like"/>
    <property type="match status" value="1"/>
</dbReference>
<name>A0A0F6U458_MICAE</name>
<dbReference type="Pfam" id="PF10604">
    <property type="entry name" value="Polyketide_cyc2"/>
    <property type="match status" value="1"/>
</dbReference>
<dbReference type="EMBL" id="CP011304">
    <property type="protein sequence ID" value="AKE64689.1"/>
    <property type="molecule type" value="Genomic_DNA"/>
</dbReference>
<dbReference type="InterPro" id="IPR023393">
    <property type="entry name" value="START-like_dom_sf"/>
</dbReference>
<dbReference type="PATRIC" id="fig|1641812.3.peg.2427"/>